<comment type="caution">
    <text evidence="2">The sequence shown here is derived from an EMBL/GenBank/DDBJ whole genome shotgun (WGS) entry which is preliminary data.</text>
</comment>
<feature type="non-terminal residue" evidence="2">
    <location>
        <position position="70"/>
    </location>
</feature>
<feature type="non-terminal residue" evidence="2">
    <location>
        <position position="1"/>
    </location>
</feature>
<feature type="compositionally biased region" description="Polar residues" evidence="1">
    <location>
        <begin position="22"/>
        <end position="33"/>
    </location>
</feature>
<accession>A0AA38LNR1</accession>
<dbReference type="Proteomes" id="UP000824469">
    <property type="component" value="Unassembled WGS sequence"/>
</dbReference>
<dbReference type="AlphaFoldDB" id="A0AA38LNR1"/>
<evidence type="ECO:0000256" key="1">
    <source>
        <dbReference type="SAM" id="MobiDB-lite"/>
    </source>
</evidence>
<sequence length="70" mass="7457">KDCKEPPSSPAVWKKKLPSASVEVNSPPNDQSLSPAIITKAKSLPVETLNLDPSTINLVKETTSVVQDST</sequence>
<keyword evidence="3" id="KW-1185">Reference proteome</keyword>
<evidence type="ECO:0000313" key="2">
    <source>
        <dbReference type="EMBL" id="KAH9330606.1"/>
    </source>
</evidence>
<name>A0AA38LNR1_TAXCH</name>
<gene>
    <name evidence="2" type="ORF">KI387_002714</name>
</gene>
<reference evidence="2 3" key="1">
    <citation type="journal article" date="2021" name="Nat. Plants">
        <title>The Taxus genome provides insights into paclitaxel biosynthesis.</title>
        <authorList>
            <person name="Xiong X."/>
            <person name="Gou J."/>
            <person name="Liao Q."/>
            <person name="Li Y."/>
            <person name="Zhou Q."/>
            <person name="Bi G."/>
            <person name="Li C."/>
            <person name="Du R."/>
            <person name="Wang X."/>
            <person name="Sun T."/>
            <person name="Guo L."/>
            <person name="Liang H."/>
            <person name="Lu P."/>
            <person name="Wu Y."/>
            <person name="Zhang Z."/>
            <person name="Ro D.K."/>
            <person name="Shang Y."/>
            <person name="Huang S."/>
            <person name="Yan J."/>
        </authorList>
    </citation>
    <scope>NUCLEOTIDE SEQUENCE [LARGE SCALE GENOMIC DNA]</scope>
    <source>
        <strain evidence="2">Ta-2019</strain>
    </source>
</reference>
<evidence type="ECO:0000313" key="3">
    <source>
        <dbReference type="Proteomes" id="UP000824469"/>
    </source>
</evidence>
<protein>
    <submittedName>
        <fullName evidence="2">Uncharacterized protein</fullName>
    </submittedName>
</protein>
<organism evidence="2 3">
    <name type="scientific">Taxus chinensis</name>
    <name type="common">Chinese yew</name>
    <name type="synonym">Taxus wallichiana var. chinensis</name>
    <dbReference type="NCBI Taxonomy" id="29808"/>
    <lineage>
        <taxon>Eukaryota</taxon>
        <taxon>Viridiplantae</taxon>
        <taxon>Streptophyta</taxon>
        <taxon>Embryophyta</taxon>
        <taxon>Tracheophyta</taxon>
        <taxon>Spermatophyta</taxon>
        <taxon>Pinopsida</taxon>
        <taxon>Pinidae</taxon>
        <taxon>Conifers II</taxon>
        <taxon>Cupressales</taxon>
        <taxon>Taxaceae</taxon>
        <taxon>Taxus</taxon>
    </lineage>
</organism>
<dbReference type="EMBL" id="JAHRHJ020000001">
    <property type="protein sequence ID" value="KAH9330606.1"/>
    <property type="molecule type" value="Genomic_DNA"/>
</dbReference>
<proteinExistence type="predicted"/>
<feature type="region of interest" description="Disordered" evidence="1">
    <location>
        <begin position="1"/>
        <end position="33"/>
    </location>
</feature>